<protein>
    <submittedName>
        <fullName evidence="2">Retron-type reverse transcriptase</fullName>
    </submittedName>
</protein>
<dbReference type="OrthoDB" id="8538592at2"/>
<feature type="domain" description="Group II intron maturase-specific" evidence="1">
    <location>
        <begin position="54"/>
        <end position="123"/>
    </location>
</feature>
<dbReference type="RefSeq" id="WP_022773964.1">
    <property type="nucleotide sequence ID" value="NC_022576.1"/>
</dbReference>
<gene>
    <name evidence="2" type="ORF">Cenrod_1721</name>
</gene>
<sequence>MHAHTGQPCDSKFGRYLRAGVLAKSKVAPMSESAFLGFTIQGKKVRWTDKALADFKHRIKKLTARNWGVSMEYRLKKLGQYLRGWTGYFGISQYYRPVPELDEWIRRRIRMCYWKQWRWRRTKIKNLLALGVSLKSAIQHGVSSKSYWQMSRTPVINQALSNVWLQEQGLLSVKDLWCKAQGYMGRKRKTLSSEPTC</sequence>
<dbReference type="EMBL" id="CP004885">
    <property type="protein sequence ID" value="AGX87806.1"/>
    <property type="molecule type" value="Genomic_DNA"/>
</dbReference>
<dbReference type="eggNOG" id="COG3344">
    <property type="taxonomic scope" value="Bacteria"/>
</dbReference>
<evidence type="ECO:0000313" key="2">
    <source>
        <dbReference type="EMBL" id="AGX87806.1"/>
    </source>
</evidence>
<keyword evidence="2" id="KW-0695">RNA-directed DNA polymerase</keyword>
<keyword evidence="3" id="KW-1185">Reference proteome</keyword>
<keyword evidence="2" id="KW-0808">Transferase</keyword>
<dbReference type="HOGENOM" id="CLU_1248767_0_0_4"/>
<dbReference type="Proteomes" id="UP000017184">
    <property type="component" value="Chromosome"/>
</dbReference>
<dbReference type="InterPro" id="IPR013597">
    <property type="entry name" value="Mat_intron_G2"/>
</dbReference>
<dbReference type="Pfam" id="PF08388">
    <property type="entry name" value="GIIM"/>
    <property type="match status" value="1"/>
</dbReference>
<dbReference type="GO" id="GO:0003964">
    <property type="term" value="F:RNA-directed DNA polymerase activity"/>
    <property type="evidence" value="ECO:0007669"/>
    <property type="project" value="UniProtKB-KW"/>
</dbReference>
<reference evidence="2 3" key="1">
    <citation type="journal article" date="2013" name="Genome Biol.">
        <title>Genomic analysis reveals key aspects of prokaryotic symbiosis in the phototrophic consortium "Chlorochromatium aggregatum".</title>
        <authorList>
            <person name="Liu Z."/>
            <person name="Muller J."/>
            <person name="Li T."/>
            <person name="Alvey R.M."/>
            <person name="Vogl K."/>
            <person name="Frigaard N.U."/>
            <person name="Rockwell N.C."/>
            <person name="Boyd E.S."/>
            <person name="Tomsho L.P."/>
            <person name="Schuster S.C."/>
            <person name="Henke P."/>
            <person name="Rohde M."/>
            <person name="Overmann J."/>
            <person name="Bryant D.A."/>
        </authorList>
    </citation>
    <scope>NUCLEOTIDE SEQUENCE [LARGE SCALE GENOMIC DNA]</scope>
    <source>
        <strain evidence="2">CR</strain>
    </source>
</reference>
<dbReference type="AlphaFoldDB" id="U5N8B9"/>
<dbReference type="STRING" id="946483.Cenrod_1721"/>
<evidence type="ECO:0000259" key="1">
    <source>
        <dbReference type="Pfam" id="PF08388"/>
    </source>
</evidence>
<accession>U5N8B9</accession>
<dbReference type="KEGG" id="cbx:Cenrod_1721"/>
<dbReference type="PATRIC" id="fig|946483.4.peg.1739"/>
<keyword evidence="2" id="KW-0548">Nucleotidyltransferase</keyword>
<evidence type="ECO:0000313" key="3">
    <source>
        <dbReference type="Proteomes" id="UP000017184"/>
    </source>
</evidence>
<name>U5N8B9_9BURK</name>
<proteinExistence type="predicted"/>
<organism evidence="2 3">
    <name type="scientific">Candidatus Symbiobacter mobilis CR</name>
    <dbReference type="NCBI Taxonomy" id="946483"/>
    <lineage>
        <taxon>Bacteria</taxon>
        <taxon>Pseudomonadati</taxon>
        <taxon>Pseudomonadota</taxon>
        <taxon>Betaproteobacteria</taxon>
        <taxon>Burkholderiales</taxon>
        <taxon>Comamonadaceae</taxon>
    </lineage>
</organism>